<feature type="region of interest" description="Disordered" evidence="1">
    <location>
        <begin position="258"/>
        <end position="295"/>
    </location>
</feature>
<protein>
    <submittedName>
        <fullName evidence="2">RHTO0S20e00628g1_1</fullName>
    </submittedName>
</protein>
<dbReference type="AlphaFoldDB" id="A0A061BFL6"/>
<evidence type="ECO:0000313" key="2">
    <source>
        <dbReference type="EMBL" id="CDR48752.1"/>
    </source>
</evidence>
<organism evidence="2">
    <name type="scientific">Rhodotorula toruloides</name>
    <name type="common">Yeast</name>
    <name type="synonym">Rhodosporidium toruloides</name>
    <dbReference type="NCBI Taxonomy" id="5286"/>
    <lineage>
        <taxon>Eukaryota</taxon>
        <taxon>Fungi</taxon>
        <taxon>Dikarya</taxon>
        <taxon>Basidiomycota</taxon>
        <taxon>Pucciniomycotina</taxon>
        <taxon>Microbotryomycetes</taxon>
        <taxon>Sporidiobolales</taxon>
        <taxon>Sporidiobolaceae</taxon>
        <taxon>Rhodotorula</taxon>
    </lineage>
</organism>
<accession>A0A061BFL6</accession>
<evidence type="ECO:0000256" key="1">
    <source>
        <dbReference type="SAM" id="MobiDB-lite"/>
    </source>
</evidence>
<sequence>MPVDLSGLGDEDLRGVPVPFIRDSLVTLAPRLLAGADSVTPLEYPSTESSQPSSPAKSRLSCSFDPPAHLPAGYCIPPTHLLAVSFPPASPARPDPQHVLVPIHALPWGLACSRLRPLLQCRDAVSVPDCKETEAVCEAPAVRKDTTTSLLTPPATPQSTSAPLPASPPSLSADKLSTLSLPLVHLRLPSPPAFQLIHTYIYTRTLPSPSLFSPALHSTSRAKAVEALWKTCVELGIETSEGEELWSAMREEWNLAREGIAVEQEEEAGWGSGESDEEESEYESEEDEEMEEEQL</sequence>
<name>A0A061BFL6_RHOTO</name>
<gene>
    <name evidence="2" type="ORF">RHTO0S_20e00628g</name>
</gene>
<feature type="region of interest" description="Disordered" evidence="1">
    <location>
        <begin position="147"/>
        <end position="169"/>
    </location>
</feature>
<proteinExistence type="predicted"/>
<feature type="region of interest" description="Disordered" evidence="1">
    <location>
        <begin position="41"/>
        <end position="60"/>
    </location>
</feature>
<reference evidence="2" key="1">
    <citation type="journal article" date="2014" name="Genome Announc.">
        <title>Draft genome sequence of Rhodosporidium toruloides CECT1137, an oleaginous yeast of biotechnological interest.</title>
        <authorList>
            <person name="Morin N."/>
            <person name="Calcas X."/>
            <person name="Devillers H."/>
            <person name="Durrens P."/>
            <person name="Sherman D.J."/>
            <person name="Nicaud J.-M."/>
            <person name="Neuveglise C."/>
        </authorList>
    </citation>
    <scope>NUCLEOTIDE SEQUENCE</scope>
    <source>
        <strain evidence="2">CECT1137</strain>
    </source>
</reference>
<dbReference type="EMBL" id="LK052955">
    <property type="protein sequence ID" value="CDR48752.1"/>
    <property type="molecule type" value="Genomic_DNA"/>
</dbReference>
<feature type="compositionally biased region" description="Polar residues" evidence="1">
    <location>
        <begin position="46"/>
        <end position="56"/>
    </location>
</feature>
<feature type="compositionally biased region" description="Acidic residues" evidence="1">
    <location>
        <begin position="263"/>
        <end position="295"/>
    </location>
</feature>
<dbReference type="OrthoDB" id="2570975at2759"/>